<dbReference type="InterPro" id="IPR011009">
    <property type="entry name" value="Kinase-like_dom_sf"/>
</dbReference>
<feature type="domain" description="PX" evidence="11">
    <location>
        <begin position="1"/>
        <end position="101"/>
    </location>
</feature>
<keyword evidence="4 9" id="KW-0547">Nucleotide-binding</keyword>
<name>A0A418F056_APHAT</name>
<dbReference type="AlphaFoldDB" id="A0A418F056"/>
<dbReference type="SUPFAM" id="SSF56112">
    <property type="entry name" value="Protein kinase-like (PK-like)"/>
    <property type="match status" value="1"/>
</dbReference>
<evidence type="ECO:0000256" key="5">
    <source>
        <dbReference type="ARBA" id="ARBA00022777"/>
    </source>
</evidence>
<dbReference type="Gene3D" id="3.30.200.20">
    <property type="entry name" value="Phosphorylase Kinase, domain 1"/>
    <property type="match status" value="1"/>
</dbReference>
<dbReference type="PANTHER" id="PTHR24356">
    <property type="entry name" value="SERINE/THREONINE-PROTEIN KINASE"/>
    <property type="match status" value="1"/>
</dbReference>
<dbReference type="PROSITE" id="PS50195">
    <property type="entry name" value="PX"/>
    <property type="match status" value="1"/>
</dbReference>
<evidence type="ECO:0000256" key="2">
    <source>
        <dbReference type="ARBA" id="ARBA00022527"/>
    </source>
</evidence>
<evidence type="ECO:0000259" key="11">
    <source>
        <dbReference type="PROSITE" id="PS50195"/>
    </source>
</evidence>
<dbReference type="Pfam" id="PF00069">
    <property type="entry name" value="Pkinase"/>
    <property type="match status" value="1"/>
</dbReference>
<dbReference type="InterPro" id="IPR036871">
    <property type="entry name" value="PX_dom_sf"/>
</dbReference>
<dbReference type="GO" id="GO:0035091">
    <property type="term" value="F:phosphatidylinositol binding"/>
    <property type="evidence" value="ECO:0007669"/>
    <property type="project" value="InterPro"/>
</dbReference>
<dbReference type="EMBL" id="QUTF01012748">
    <property type="protein sequence ID" value="RHZ21783.1"/>
    <property type="molecule type" value="Genomic_DNA"/>
</dbReference>
<dbReference type="VEuPathDB" id="FungiDB:H257_16791"/>
<dbReference type="InterPro" id="IPR000719">
    <property type="entry name" value="Prot_kinase_dom"/>
</dbReference>
<evidence type="ECO:0000256" key="6">
    <source>
        <dbReference type="ARBA" id="ARBA00022840"/>
    </source>
</evidence>
<dbReference type="InterPro" id="IPR001683">
    <property type="entry name" value="PX_dom"/>
</dbReference>
<keyword evidence="5" id="KW-0418">Kinase</keyword>
<keyword evidence="2" id="KW-0723">Serine/threonine-protein kinase</keyword>
<evidence type="ECO:0000256" key="3">
    <source>
        <dbReference type="ARBA" id="ARBA00022679"/>
    </source>
</evidence>
<dbReference type="GO" id="GO:0005524">
    <property type="term" value="F:ATP binding"/>
    <property type="evidence" value="ECO:0007669"/>
    <property type="project" value="UniProtKB-UniRule"/>
</dbReference>
<dbReference type="PANTHER" id="PTHR24356:SF1">
    <property type="entry name" value="SERINE_THREONINE-PROTEIN KINASE GREATWALL"/>
    <property type="match status" value="1"/>
</dbReference>
<comment type="caution">
    <text evidence="12">The sequence shown here is derived from an EMBL/GenBank/DDBJ whole genome shotgun (WGS) entry which is preliminary data.</text>
</comment>
<gene>
    <name evidence="12" type="ORF">DYB26_015430</name>
</gene>
<accession>A0A418F056</accession>
<feature type="binding site" evidence="9">
    <location>
        <position position="200"/>
    </location>
    <ligand>
        <name>ATP</name>
        <dbReference type="ChEBI" id="CHEBI:30616"/>
    </ligand>
</feature>
<dbReference type="GO" id="GO:0004674">
    <property type="term" value="F:protein serine/threonine kinase activity"/>
    <property type="evidence" value="ECO:0007669"/>
    <property type="project" value="UniProtKB-KW"/>
</dbReference>
<evidence type="ECO:0000256" key="1">
    <source>
        <dbReference type="ARBA" id="ARBA00012513"/>
    </source>
</evidence>
<dbReference type="Gene3D" id="3.30.1520.10">
    <property type="entry name" value="Phox-like domain"/>
    <property type="match status" value="1"/>
</dbReference>
<dbReference type="InterPro" id="IPR050236">
    <property type="entry name" value="Ser_Thr_kinase_AGC"/>
</dbReference>
<evidence type="ECO:0000256" key="9">
    <source>
        <dbReference type="PROSITE-ProRule" id="PRU10141"/>
    </source>
</evidence>
<proteinExistence type="predicted"/>
<evidence type="ECO:0000256" key="8">
    <source>
        <dbReference type="ARBA" id="ARBA00048679"/>
    </source>
</evidence>
<dbReference type="InterPro" id="IPR017441">
    <property type="entry name" value="Protein_kinase_ATP_BS"/>
</dbReference>
<dbReference type="PROSITE" id="PS00107">
    <property type="entry name" value="PROTEIN_KINASE_ATP"/>
    <property type="match status" value="1"/>
</dbReference>
<evidence type="ECO:0000313" key="12">
    <source>
        <dbReference type="EMBL" id="RHZ21783.1"/>
    </source>
</evidence>
<comment type="catalytic activity">
    <reaction evidence="8">
        <text>L-seryl-[protein] + ATP = O-phospho-L-seryl-[protein] + ADP + H(+)</text>
        <dbReference type="Rhea" id="RHEA:17989"/>
        <dbReference type="Rhea" id="RHEA-COMP:9863"/>
        <dbReference type="Rhea" id="RHEA-COMP:11604"/>
        <dbReference type="ChEBI" id="CHEBI:15378"/>
        <dbReference type="ChEBI" id="CHEBI:29999"/>
        <dbReference type="ChEBI" id="CHEBI:30616"/>
        <dbReference type="ChEBI" id="CHEBI:83421"/>
        <dbReference type="ChEBI" id="CHEBI:456216"/>
        <dbReference type="EC" id="2.7.11.1"/>
    </reaction>
</comment>
<protein>
    <recommendedName>
        <fullName evidence="1">non-specific serine/threonine protein kinase</fullName>
        <ecNumber evidence="1">2.7.11.1</ecNumber>
    </recommendedName>
</protein>
<evidence type="ECO:0000313" key="13">
    <source>
        <dbReference type="Proteomes" id="UP000286510"/>
    </source>
</evidence>
<dbReference type="SUPFAM" id="SSF64268">
    <property type="entry name" value="PX domain"/>
    <property type="match status" value="1"/>
</dbReference>
<dbReference type="Pfam" id="PF00787">
    <property type="entry name" value="PX"/>
    <property type="match status" value="1"/>
</dbReference>
<dbReference type="GO" id="GO:0035556">
    <property type="term" value="P:intracellular signal transduction"/>
    <property type="evidence" value="ECO:0007669"/>
    <property type="project" value="TreeGrafter"/>
</dbReference>
<evidence type="ECO:0000259" key="10">
    <source>
        <dbReference type="PROSITE" id="PS50011"/>
    </source>
</evidence>
<keyword evidence="3" id="KW-0808">Transferase</keyword>
<keyword evidence="6 9" id="KW-0067">ATP-binding</keyword>
<comment type="catalytic activity">
    <reaction evidence="7">
        <text>L-threonyl-[protein] + ATP = O-phospho-L-threonyl-[protein] + ADP + H(+)</text>
        <dbReference type="Rhea" id="RHEA:46608"/>
        <dbReference type="Rhea" id="RHEA-COMP:11060"/>
        <dbReference type="Rhea" id="RHEA-COMP:11605"/>
        <dbReference type="ChEBI" id="CHEBI:15378"/>
        <dbReference type="ChEBI" id="CHEBI:30013"/>
        <dbReference type="ChEBI" id="CHEBI:30616"/>
        <dbReference type="ChEBI" id="CHEBI:61977"/>
        <dbReference type="ChEBI" id="CHEBI:456216"/>
        <dbReference type="EC" id="2.7.11.1"/>
    </reaction>
</comment>
<reference evidence="12 13" key="1">
    <citation type="submission" date="2018-08" db="EMBL/GenBank/DDBJ databases">
        <title>Aphanomyces genome sequencing and annotation.</title>
        <authorList>
            <person name="Minardi D."/>
            <person name="Oidtmann B."/>
            <person name="Van Der Giezen M."/>
            <person name="Studholme D.J."/>
        </authorList>
    </citation>
    <scope>NUCLEOTIDE SEQUENCE [LARGE SCALE GENOMIC DNA]</scope>
    <source>
        <strain evidence="12 13">FDL457</strain>
    </source>
</reference>
<dbReference type="PROSITE" id="PS50011">
    <property type="entry name" value="PROTEIN_KINASE_DOM"/>
    <property type="match status" value="1"/>
</dbReference>
<organism evidence="12 13">
    <name type="scientific">Aphanomyces astaci</name>
    <name type="common">Crayfish plague agent</name>
    <dbReference type="NCBI Taxonomy" id="112090"/>
    <lineage>
        <taxon>Eukaryota</taxon>
        <taxon>Sar</taxon>
        <taxon>Stramenopiles</taxon>
        <taxon>Oomycota</taxon>
        <taxon>Saprolegniomycetes</taxon>
        <taxon>Saprolegniales</taxon>
        <taxon>Verrucalvaceae</taxon>
        <taxon>Aphanomyces</taxon>
    </lineage>
</organism>
<feature type="domain" description="Protein kinase" evidence="10">
    <location>
        <begin position="171"/>
        <end position="277"/>
    </location>
</feature>
<dbReference type="Proteomes" id="UP000286510">
    <property type="component" value="Unassembled WGS sequence"/>
</dbReference>
<dbReference type="EC" id="2.7.11.1" evidence="1"/>
<sequence>MVFVLTVSQQQNVATTSSWTVYRRLEMFEQLSLSIGAEFRHLNLPPCPLVASANVSNMQVIERCRDDLSRWLAPLLSYPYVNSLMQSRSFIDFISAEANTIPAGLLLSQHFFPQAMHHSTSLSIPIPAGQANIGEMDQMFHFGDSHQPTTPVAASSTAPPPGDGKVTLEDFHLVKVIGKGSFGKVILVRKRDSGIVYAMKVLRKENIIKRNQVEHTRTERHVLGYVRHPFIVGKFLAAHDPSPGTTKHVLEALPLFRWAWGLVGGTHRSSSSAVDVT</sequence>
<evidence type="ECO:0000256" key="4">
    <source>
        <dbReference type="ARBA" id="ARBA00022741"/>
    </source>
</evidence>
<evidence type="ECO:0000256" key="7">
    <source>
        <dbReference type="ARBA" id="ARBA00047899"/>
    </source>
</evidence>